<feature type="compositionally biased region" description="Polar residues" evidence="1">
    <location>
        <begin position="597"/>
        <end position="608"/>
    </location>
</feature>
<feature type="compositionally biased region" description="Polar residues" evidence="1">
    <location>
        <begin position="2909"/>
        <end position="2920"/>
    </location>
</feature>
<organism evidence="3 4">
    <name type="scientific">Arabidopsis suecica</name>
    <name type="common">Swedish thale-cress</name>
    <name type="synonym">Cardaminopsis suecica</name>
    <dbReference type="NCBI Taxonomy" id="45249"/>
    <lineage>
        <taxon>Eukaryota</taxon>
        <taxon>Viridiplantae</taxon>
        <taxon>Streptophyta</taxon>
        <taxon>Embryophyta</taxon>
        <taxon>Tracheophyta</taxon>
        <taxon>Spermatophyta</taxon>
        <taxon>Magnoliopsida</taxon>
        <taxon>eudicotyledons</taxon>
        <taxon>Gunneridae</taxon>
        <taxon>Pentapetalae</taxon>
        <taxon>rosids</taxon>
        <taxon>malvids</taxon>
        <taxon>Brassicales</taxon>
        <taxon>Brassicaceae</taxon>
        <taxon>Camelineae</taxon>
        <taxon>Arabidopsis</taxon>
    </lineage>
</organism>
<feature type="compositionally biased region" description="Basic and acidic residues" evidence="1">
    <location>
        <begin position="2945"/>
        <end position="2962"/>
    </location>
</feature>
<accession>A0A8T1XCJ5</accession>
<name>A0A8T1XCJ5_ARASU</name>
<dbReference type="OrthoDB" id="1636541at2759"/>
<dbReference type="Pfam" id="PF13976">
    <property type="entry name" value="gag_pre-integrs"/>
    <property type="match status" value="1"/>
</dbReference>
<feature type="compositionally biased region" description="Low complexity" evidence="1">
    <location>
        <begin position="3372"/>
        <end position="3383"/>
    </location>
</feature>
<evidence type="ECO:0000313" key="4">
    <source>
        <dbReference type="Proteomes" id="UP000694251"/>
    </source>
</evidence>
<feature type="compositionally biased region" description="Polar residues" evidence="1">
    <location>
        <begin position="3318"/>
        <end position="3335"/>
    </location>
</feature>
<feature type="region of interest" description="Disordered" evidence="1">
    <location>
        <begin position="3273"/>
        <end position="3396"/>
    </location>
</feature>
<feature type="region of interest" description="Disordered" evidence="1">
    <location>
        <begin position="1024"/>
        <end position="1057"/>
    </location>
</feature>
<feature type="region of interest" description="Disordered" evidence="1">
    <location>
        <begin position="2608"/>
        <end position="2631"/>
    </location>
</feature>
<dbReference type="PROSITE" id="PS50994">
    <property type="entry name" value="INTEGRASE"/>
    <property type="match status" value="1"/>
</dbReference>
<protein>
    <submittedName>
        <fullName evidence="3">Ribonuclease H-like superfamily</fullName>
    </submittedName>
</protein>
<dbReference type="GO" id="GO:0043457">
    <property type="term" value="P:regulation of cellular respiration"/>
    <property type="evidence" value="ECO:0007669"/>
    <property type="project" value="InterPro"/>
</dbReference>
<dbReference type="Proteomes" id="UP000694251">
    <property type="component" value="Unassembled WGS sequence"/>
</dbReference>
<proteinExistence type="predicted"/>
<feature type="region of interest" description="Disordered" evidence="1">
    <location>
        <begin position="2909"/>
        <end position="2970"/>
    </location>
</feature>
<feature type="region of interest" description="Disordered" evidence="1">
    <location>
        <begin position="717"/>
        <end position="737"/>
    </location>
</feature>
<sequence length="3396" mass="380220">MWYNRLSEYLVREGYKNDPISPCIFIKKFANKGFVIIAVYVDDLNILGTSGEIAQTVEYLKKEFEMKDLGKTKFCLGLQLEYVNNGILVHQKAYTEKVLKRFNMDQAHPLSSPMVVRSLGLDSDSFGPKKDEEEVLGPEVPYLSAIGALMYLASHTRPDICFAVNLLCLNLVHDQPKGTRKVEGRNYVYGLDPFQGYFRSHVSSRRAIYNIKGPSSLKINAQPVIAQLKDSYIRRSDEAPFSNQTVLLHAMTCKGWRSSSGISSVPATTQGRSLSPRHYQHRNIEGNSRIKLECGDLRTYRDDQIRGSNTCCTLFPSPWFCPNGFSCRIPLVRTSSELTVRRPGKALERAVPSPSPGRHAATRSRRGSSSSSPPTADGFGTGTPEPSPQSQSFSRSYGSILPTSLAYIVPSTRGCSPWRPDAVMSTTGRERHSVLRIFKGRRGRTGHHATCGALPAAGPYLRLSRFQDLHRRPLRPGSRPRFYSDRRALLLIEAWLLPRRPGIGRALQRHPFSGLVDSADERFARQYRCGPPPEFPLASPRSGIVHHLSGPDRHAHTRTLLRRSRSVGGAPARDPANQLPCALRVYSPVDSHTCQTPWSVFQDGSNGEPTGRRPEHADAEARRRCRNPRRSTPRIDRRTGLLRSASDRDASPAPIRFPPDNFKHSLTLFSKSFSSLPRGTCSLSVSRPYLALDGIYRPIGAAFPNNPTRRQRLVVRQGPGTTGLSPSLAPLSRELRPGPSLRTLLQTTIRTPKTSDFQAGLFPVRSPLLRESLTLGHLQLPDRSDRQYQMDHVHHRMSGRSRRPWLGFRPTACGNTRETSFRPASAKEYRGRRFVTPRQTCPRPEGLGRNLRSKTRWFTGFCNSHQVSHFATFFIDARAEISVAESRFRLYIAAQHPRTHRLRGGECQPFVCLFLDTFRRYAKPRIRRARDRLRNRPTESGDRWFAGRSVLDRFSGLLATSRAANHPRRRDPNTSPDHSIGRSDGRQIAPPTKNGHAPPPIESRKSSQSVNPYYVWTCNSAGGTTRPIKTRSVSPTEGTSRPVHTKGGPADPSQGRMSFGGTESLRVTVYNFSASEISTGNLFTNANKATNAMSRVRYATQAPDPIIERNIAREVTEKDRWLRISEPQCEGYTQNREPRVTTSRYPLPIKRWLPRTSAKGKLDVTPRNPHDVTTCALGGSMLSNEARPSNLGGWNRCPWGHLGISGAFRIYRHPRPRRIHVSPCHDTPILFGDGVKRCPWGHLGIPCAFPIYRHPKASKNPCHPTHDTPILRDHTAIFVRELLKKLKNCDKTDRRKSRRKNFPAIIPAVGRSDSLSVMPPDNIPRSLPTTSLLLTTLTLKIAKYCSSPLLFIAATIHRRYCSSRLLFIAATVRRGYCSSRLLFIAATVHHGTVHHDTVHRRYCSSQLLFITVLFIVDTVHRGTVCGSLQQRELLRSLAPSSLPYNPIRPQRIRKNPKNLTTSKVIDHTAVTVVDGKDVVVATVTHPAVGTTITVDVDPIPAVVEGEDDVVFPNHNTRPNEYVIDVVLKGRGCGHYNSSGRGNHYNRGCRPNSGRGRGRGRCGNKEFLNIIEITKGHKKVLETIPALSTGLYYAKKIDMIEANMAMNKEFIEKFTLWHDRLGHPGQNMMRKLMTNSKGHTLREKRVIPKNLTCEACSQGKLIIRPSPAKVNKETLNFLERIQGDICGPIHPPCGTFRYFMVLIDASTRWSHVCLLSPRNQAFARLLAQIIRLRAHFPDFPLKTIRLDNAGEFTSQAFNDYCMSMGVSVEHPVAHVHTQNGLAESFIKRIQLIARPLLMRSKLPVAAWGHAVLHSSELIRIRPSSEHRYSPSQLLMGHEPDISHLKTFGCAVYIPIAPPHRTKMGPQRRMGIYVGFDSPTIIKYLEPTTGDLFKARYADCHFNESEFPTLGGETNKLGAIGTEVIKETILDIEIRPAGSKVQVPYNVAWDAKLQSIKEGIELKDKDKKWSRDQYCIRLNKSLYGLKQSGRMWYNRLSDYLVREGYKNDPISPCIFIKKFANKGFVIIAVYVDDLNILGTSGEIAQTVEYLKKEFEMKDLGKTKFCLGLQLEYVNNGILVHQKAYTEKVLKRFNMDQAHPLSSPMVVRSLGLDSDSFDPKKDEEEVLGPEVPYLSAIGALMRSERRFRRTDLANDTCLWEPKLLLRVGNRAAGACVASSPDSDLEAFSHNPAHGSFAPLAFQPSAMTNSHVPYWWVNNPTLGEFCFTMIGRADIEGSKSNVAMNAWLPQASYPCARLALNENPKNPNPKNRRYCSSRLLFIAATVHHRYCSSPLLFIAATIHRRYCSSPLLFIAATVHHGTVHRRYCSSQLLFITVLFIVDTVHRGTVCGSLQQRELLRSLAPSSLPYNPIRPQRIRKNPKNLTTSKVIDHTAVTVVDGKDVVVATITHPAVGTTITVDVDPISGRGRGRGRCDPIPAVVEGEDDVVFLNHNTRPNEYAIDMEWETIGLRYAHPLSSPMVVRSLGLDSDSFDPKKDEEEVLGPEVPYLSAIGALMYLASHTRPDICFAVNLLCLNLVHDQPKGTGKAVFFKTQLLQHQRPSYLKTTQPVIAQLKDSYIKGDRTKHILPKFFFTHDLQRDGEVRVMCRPSQTPHLTMSSARIDPPKRALGPKTGVVPRLRLTDRIPLVRTSSELTVRRPGKAPERAVPSPSPGRHAATRSRRGSSSSSPPTADGFGTGTPEPSPQSQSFSRSYGSILPTSLAYIVPSTRGCSPWRPDAVMSTTGRERHSVLRIFKGRRGRTGHHATCGALPAAGPYLRLSRFQDLHRRPLRPGSRPRFCSDRRALLLIEAWLLPRRPGIGRALQRHPFSGLVDSADERFARQYRCGPPPEFPLASPRSGIVHHLSGPDRHAHTRTLLRRSRSVGGAPARDPANQLPCALRVYSPVDSHTCQTPWSVFQDGSNGEPTGRRPEHADAEARRRCRNPRRSTPRIDRRTGLLRSASDRDASPAPIRFPPDNFKHSLTLFSKSFSSLPRGTCSLSVSRPYLALDGIYRPIGAAFPNNPTRRQRLVVRQGPGTTGLSPSLAPLSRELRPGPSLRTLLQTTIRTPKTSDFQAGLFPVRSPLLRESLTLGHLQLPDRSDRQYQMDHVHHRMSGRSRRPWLGFRPTACGNTRETSFRPASAKEYRGRRFVTPRQTCPRPEGLGRNLRSKTRWFTGFCNSHQVSHFATFFIDARAEISVAESRFRLYIAAQHPRTHRLRGGECQPFVCLFLDTFRRYAKPRIRRARDRLRNRPTESGDRWFAGRSVLDRFSGLLATSRAANHPRRRDPNTSPDHSIGRSDGRQIAPPTKNGHAPPPIESRKSSQSVNPYYVWTCNSAGGTTRPIKTRSVSPTEGTSRPVHTKGGPADPSQAVSQAPSPESNPNSPSPVTTMVGHYPTIES</sequence>
<evidence type="ECO:0000256" key="1">
    <source>
        <dbReference type="SAM" id="MobiDB-lite"/>
    </source>
</evidence>
<dbReference type="InterPro" id="IPR025724">
    <property type="entry name" value="GAG-pre-integrase_dom"/>
</dbReference>
<dbReference type="PANTHER" id="PTHR47188">
    <property type="entry name" value="PROTEIN TAR1"/>
    <property type="match status" value="1"/>
</dbReference>
<feature type="region of interest" description="Disordered" evidence="1">
    <location>
        <begin position="342"/>
        <end position="395"/>
    </location>
</feature>
<feature type="region of interest" description="Disordered" evidence="1">
    <location>
        <begin position="3029"/>
        <end position="3049"/>
    </location>
</feature>
<feature type="compositionally biased region" description="Basic and acidic residues" evidence="1">
    <location>
        <begin position="610"/>
        <end position="622"/>
    </location>
</feature>
<dbReference type="GO" id="GO:0015074">
    <property type="term" value="P:DNA integration"/>
    <property type="evidence" value="ECO:0007669"/>
    <property type="project" value="InterPro"/>
</dbReference>
<feature type="compositionally biased region" description="Basic residues" evidence="1">
    <location>
        <begin position="623"/>
        <end position="632"/>
    </location>
</feature>
<feature type="compositionally biased region" description="Basic residues" evidence="1">
    <location>
        <begin position="2935"/>
        <end position="2944"/>
    </location>
</feature>
<dbReference type="EMBL" id="JAEFBJ010000032">
    <property type="protein sequence ID" value="KAG7531454.1"/>
    <property type="molecule type" value="Genomic_DNA"/>
</dbReference>
<gene>
    <name evidence="3" type="ORF">ISN44_Un32g000020</name>
</gene>
<dbReference type="InterPro" id="IPR013103">
    <property type="entry name" value="RVT_2"/>
</dbReference>
<feature type="compositionally biased region" description="Basic and acidic residues" evidence="1">
    <location>
        <begin position="2922"/>
        <end position="2934"/>
    </location>
</feature>
<dbReference type="InterPro" id="IPR044792">
    <property type="entry name" value="TAR1"/>
</dbReference>
<feature type="compositionally biased region" description="Basic and acidic residues" evidence="1">
    <location>
        <begin position="633"/>
        <end position="650"/>
    </location>
</feature>
<comment type="caution">
    <text evidence="3">The sequence shown here is derived from an EMBL/GenBank/DDBJ whole genome shotgun (WGS) entry which is preliminary data.</text>
</comment>
<feature type="domain" description="Integrase catalytic" evidence="2">
    <location>
        <begin position="1662"/>
        <end position="1837"/>
    </location>
</feature>
<reference evidence="3 4" key="1">
    <citation type="submission" date="2020-12" db="EMBL/GenBank/DDBJ databases">
        <title>Concerted genomic and epigenomic changes stabilize Arabidopsis allopolyploids.</title>
        <authorList>
            <person name="Chen Z."/>
        </authorList>
    </citation>
    <scope>NUCLEOTIDE SEQUENCE [LARGE SCALE GENOMIC DNA]</scope>
    <source>
        <strain evidence="3">As9502</strain>
        <tissue evidence="3">Leaf</tissue>
    </source>
</reference>
<feature type="region of interest" description="Disordered" evidence="1">
    <location>
        <begin position="961"/>
        <end position="1008"/>
    </location>
</feature>
<dbReference type="Pfam" id="PF07727">
    <property type="entry name" value="RVT_2"/>
    <property type="match status" value="2"/>
</dbReference>
<feature type="region of interest" description="Disordered" evidence="1">
    <location>
        <begin position="597"/>
        <end position="658"/>
    </location>
</feature>
<feature type="region of interest" description="Disordered" evidence="1">
    <location>
        <begin position="2646"/>
        <end position="2708"/>
    </location>
</feature>
<dbReference type="InterPro" id="IPR001584">
    <property type="entry name" value="Integrase_cat-core"/>
</dbReference>
<dbReference type="PANTHER" id="PTHR47188:SF1">
    <property type="entry name" value="PROTEIN TAR1"/>
    <property type="match status" value="1"/>
</dbReference>
<evidence type="ECO:0000313" key="3">
    <source>
        <dbReference type="EMBL" id="KAG7531454.1"/>
    </source>
</evidence>
<keyword evidence="4" id="KW-1185">Reference proteome</keyword>
<evidence type="ECO:0000259" key="2">
    <source>
        <dbReference type="PROSITE" id="PS50994"/>
    </source>
</evidence>